<comment type="caution">
    <text evidence="1">The sequence shown here is derived from an EMBL/GenBank/DDBJ whole genome shotgun (WGS) entry which is preliminary data.</text>
</comment>
<dbReference type="AlphaFoldDB" id="A0A2G8SM00"/>
<accession>A0A2G8SM00</accession>
<evidence type="ECO:0000313" key="2">
    <source>
        <dbReference type="Proteomes" id="UP000230002"/>
    </source>
</evidence>
<keyword evidence="2" id="KW-1185">Reference proteome</keyword>
<dbReference type="EMBL" id="AYKW01000004">
    <property type="protein sequence ID" value="PIL34807.1"/>
    <property type="molecule type" value="Genomic_DNA"/>
</dbReference>
<reference evidence="1 2" key="1">
    <citation type="journal article" date="2015" name="Sci. Rep.">
        <title>Chromosome-level genome map provides insights into diverse defense mechanisms in the medicinal fungus Ganoderma sinense.</title>
        <authorList>
            <person name="Zhu Y."/>
            <person name="Xu J."/>
            <person name="Sun C."/>
            <person name="Zhou S."/>
            <person name="Xu H."/>
            <person name="Nelson D.R."/>
            <person name="Qian J."/>
            <person name="Song J."/>
            <person name="Luo H."/>
            <person name="Xiang L."/>
            <person name="Li Y."/>
            <person name="Xu Z."/>
            <person name="Ji A."/>
            <person name="Wang L."/>
            <person name="Lu S."/>
            <person name="Hayward A."/>
            <person name="Sun W."/>
            <person name="Li X."/>
            <person name="Schwartz D.C."/>
            <person name="Wang Y."/>
            <person name="Chen S."/>
        </authorList>
    </citation>
    <scope>NUCLEOTIDE SEQUENCE [LARGE SCALE GENOMIC DNA]</scope>
    <source>
        <strain evidence="1 2">ZZ0214-1</strain>
    </source>
</reference>
<gene>
    <name evidence="1" type="ORF">GSI_02594</name>
</gene>
<sequence>MSEATPDARRLLELAVRGVLRQTDPNLFIQDNPMDAVDLSDDPVIKLKKTGGTTRHRRQANNYISYTLNIPSLTDRGYSIYVTRVSTNPAVNREALARAIQWFVVNYYNATTYMHDEPAT</sequence>
<name>A0A2G8SM00_9APHY</name>
<protein>
    <submittedName>
        <fullName evidence="1">Uncharacterized protein</fullName>
    </submittedName>
</protein>
<evidence type="ECO:0000313" key="1">
    <source>
        <dbReference type="EMBL" id="PIL34807.1"/>
    </source>
</evidence>
<organism evidence="1 2">
    <name type="scientific">Ganoderma sinense ZZ0214-1</name>
    <dbReference type="NCBI Taxonomy" id="1077348"/>
    <lineage>
        <taxon>Eukaryota</taxon>
        <taxon>Fungi</taxon>
        <taxon>Dikarya</taxon>
        <taxon>Basidiomycota</taxon>
        <taxon>Agaricomycotina</taxon>
        <taxon>Agaricomycetes</taxon>
        <taxon>Polyporales</taxon>
        <taxon>Polyporaceae</taxon>
        <taxon>Ganoderma</taxon>
    </lineage>
</organism>
<proteinExistence type="predicted"/>
<dbReference type="Proteomes" id="UP000230002">
    <property type="component" value="Unassembled WGS sequence"/>
</dbReference>
<dbReference type="OrthoDB" id="2762023at2759"/>